<reference evidence="3 4" key="1">
    <citation type="submission" date="2016-10" db="EMBL/GenBank/DDBJ databases">
        <authorList>
            <person name="Cai Z."/>
        </authorList>
    </citation>
    <scope>NUCLEOTIDE SEQUENCE [LARGE SCALE GENOMIC DNA]</scope>
</reference>
<dbReference type="Pfam" id="PF07731">
    <property type="entry name" value="Cu-oxidase_2"/>
    <property type="match status" value="1"/>
</dbReference>
<dbReference type="InterPro" id="IPR045087">
    <property type="entry name" value="Cu-oxidase_fam"/>
</dbReference>
<dbReference type="SUPFAM" id="SSF49503">
    <property type="entry name" value="Cupredoxins"/>
    <property type="match status" value="3"/>
</dbReference>
<dbReference type="Proteomes" id="UP000256970">
    <property type="component" value="Unassembled WGS sequence"/>
</dbReference>
<dbReference type="GO" id="GO:0016491">
    <property type="term" value="F:oxidoreductase activity"/>
    <property type="evidence" value="ECO:0007669"/>
    <property type="project" value="InterPro"/>
</dbReference>
<dbReference type="InterPro" id="IPR008972">
    <property type="entry name" value="Cupredoxin"/>
</dbReference>
<evidence type="ECO:0000256" key="1">
    <source>
        <dbReference type="ARBA" id="ARBA00010609"/>
    </source>
</evidence>
<name>A0A383WQF3_TETOB</name>
<feature type="domain" description="Plastocyanin-like" evidence="2">
    <location>
        <begin position="661"/>
        <end position="801"/>
    </location>
</feature>
<dbReference type="PANTHER" id="PTHR48267:SF1">
    <property type="entry name" value="BILIRUBIN OXIDASE"/>
    <property type="match status" value="1"/>
</dbReference>
<dbReference type="GO" id="GO:0005507">
    <property type="term" value="F:copper ion binding"/>
    <property type="evidence" value="ECO:0007669"/>
    <property type="project" value="InterPro"/>
</dbReference>
<gene>
    <name evidence="3" type="ORF">BQ4739_LOCUS19615</name>
</gene>
<comment type="similarity">
    <text evidence="1">Belongs to the multicopper oxidase family.</text>
</comment>
<organism evidence="3 4">
    <name type="scientific">Tetradesmus obliquus</name>
    <name type="common">Green alga</name>
    <name type="synonym">Acutodesmus obliquus</name>
    <dbReference type="NCBI Taxonomy" id="3088"/>
    <lineage>
        <taxon>Eukaryota</taxon>
        <taxon>Viridiplantae</taxon>
        <taxon>Chlorophyta</taxon>
        <taxon>core chlorophytes</taxon>
        <taxon>Chlorophyceae</taxon>
        <taxon>CS clade</taxon>
        <taxon>Sphaeropleales</taxon>
        <taxon>Scenedesmaceae</taxon>
        <taxon>Tetradesmus</taxon>
    </lineage>
</organism>
<dbReference type="Gene3D" id="2.60.40.420">
    <property type="entry name" value="Cupredoxins - blue copper proteins"/>
    <property type="match status" value="3"/>
</dbReference>
<evidence type="ECO:0000259" key="2">
    <source>
        <dbReference type="Pfam" id="PF07731"/>
    </source>
</evidence>
<dbReference type="STRING" id="3088.A0A383WQF3"/>
<sequence length="828" mass="90630">MVAAAGRYLLKTNASGAVSFNRAPQLIRYCWGKGGQLCSWTATGADGTEYDSGSPYTIVNDYDVPISPRELANCTCRGIDVCPREAVYPRIITFKPASCSTPPIYVNAAVLNPACVAKYQSTLLLPPMYGADWPHSSKDPNPAADQYNISVREIFQSVLPTVLAADAPAECRDGYDPFRPTRLFAYGTEIHGQSTHNWPAFTIEATRGRKVQVQWRNELFDLNRRYRPHLLANQLDQTIHWANPNELGAMGTDHAPCEGWPDGPMYNATACTTAATTNYTGPVPIVTHVHGMEGVQDNSDGYTEAWYLPNATNLAGYKPYGTWYDKFRTEAQASNSFSPYGPGLATYTYPTSQRPSQLWYHDHVLGATRLNVYTGLAGFFMIRSKFPRNGPELPGLPFPPPGSGPDSAVRELLLAIQDRAFDVNNQLYYPKQDALDPAFALPDGPVPPVWVPEFAASLPDGTDATMMMVNGRVSPRHSVAPEPYRLRVLNGCNAKALILYFSTTQPTAATPVVTTGILPFYAIGNEGGLFPSVVGPITDTGVLMGPAERYDLIIDFSGVPADTSVYMLNKGPGVVYDGANVGDGTTVHIAQVMRFDVGSGTPKPFDLATLNASLVSEWNKAPTTLPTTATVERQFTLLEDMAASGNPIAQFIGTVQPTTTNDVLQGEKRFWMDPIDTITGLNATEEWTIINLTPDAHPIHIHEVMFEIVRYTRLDNVDADTKTFSFTTDIYEETPPPGLLEGEIIRAPCAADPAGCRVRKDTTLMPPGYATTVRMRTANRAGLFVWHCHLLEHEDNEMMRPTTHPLGPMPDPKHPGMQMCAPLGMPMP</sequence>
<evidence type="ECO:0000313" key="4">
    <source>
        <dbReference type="Proteomes" id="UP000256970"/>
    </source>
</evidence>
<dbReference type="PANTHER" id="PTHR48267">
    <property type="entry name" value="CUPREDOXIN SUPERFAMILY PROTEIN"/>
    <property type="match status" value="1"/>
</dbReference>
<dbReference type="EMBL" id="FNXT01001364">
    <property type="protein sequence ID" value="SZX79336.1"/>
    <property type="molecule type" value="Genomic_DNA"/>
</dbReference>
<dbReference type="InterPro" id="IPR011706">
    <property type="entry name" value="Cu-oxidase_C"/>
</dbReference>
<accession>A0A383WQF3</accession>
<dbReference type="AlphaFoldDB" id="A0A383WQF3"/>
<protein>
    <recommendedName>
        <fullName evidence="2">Plastocyanin-like domain-containing protein</fullName>
    </recommendedName>
</protein>
<evidence type="ECO:0000313" key="3">
    <source>
        <dbReference type="EMBL" id="SZX79336.1"/>
    </source>
</evidence>
<keyword evidence="4" id="KW-1185">Reference proteome</keyword>
<proteinExistence type="inferred from homology"/>